<evidence type="ECO:0000256" key="2">
    <source>
        <dbReference type="ARBA" id="ARBA00022448"/>
    </source>
</evidence>
<feature type="transmembrane region" description="Helical" evidence="6">
    <location>
        <begin position="227"/>
        <end position="254"/>
    </location>
</feature>
<sequence length="400" mass="42770">MKFINRLKNIGPGALVAAAFIGPGTITVCSSSGASYGYTLLWVILFSTIATIMFQEMAARLGIVTGKGLGENIRERIDHPILKIVIMLIVVLAIFVGNIAYETGNLTGGAMGLSTLLPHVPLRTIALVMGLVAIVLLYSGSYKYIEKFMTALVFIMAFAFIVTMILSKPDLIAVMKGFIPSFYQVDWMSVVGLIGTTVVPYNLFLHSSSAAQRWKNKEDIKDARIDTVLSIGLGGIVSMCIVIVAATNCGGLQIQSGGDLAMALQPVLGNGATVLVSIGLFAAGLTSTITAPLATAYATSGILGISQDMKTKKFQIIWLIVIVSGMIFLAFNHSSPTQLILIAQGANAIILPIMAIFLMICMNDEKLEEYKNGKLNNIMGFIVLGVTILICIRNIMSMMG</sequence>
<keyword evidence="5 6" id="KW-0472">Membrane</keyword>
<feature type="transmembrane region" description="Helical" evidence="6">
    <location>
        <begin position="375"/>
        <end position="396"/>
    </location>
</feature>
<evidence type="ECO:0000256" key="6">
    <source>
        <dbReference type="SAM" id="Phobius"/>
    </source>
</evidence>
<keyword evidence="3 6" id="KW-0812">Transmembrane</keyword>
<dbReference type="PANTHER" id="PTHR11706">
    <property type="entry name" value="SOLUTE CARRIER PROTEIN FAMILY 11 MEMBER"/>
    <property type="match status" value="1"/>
</dbReference>
<dbReference type="Gene3D" id="1.20.1740.10">
    <property type="entry name" value="Amino acid/polyamine transporter I"/>
    <property type="match status" value="1"/>
</dbReference>
<comment type="subcellular location">
    <subcellularLocation>
        <location evidence="1">Membrane</location>
        <topology evidence="1">Multi-pass membrane protein</topology>
    </subcellularLocation>
</comment>
<accession>A0A4V2W4Z9</accession>
<feature type="transmembrane region" description="Helical" evidence="6">
    <location>
        <begin position="148"/>
        <end position="167"/>
    </location>
</feature>
<dbReference type="GO" id="GO:0005886">
    <property type="term" value="C:plasma membrane"/>
    <property type="evidence" value="ECO:0007669"/>
    <property type="project" value="TreeGrafter"/>
</dbReference>
<dbReference type="GO" id="GO:0005384">
    <property type="term" value="F:manganese ion transmembrane transporter activity"/>
    <property type="evidence" value="ECO:0007669"/>
    <property type="project" value="TreeGrafter"/>
</dbReference>
<feature type="transmembrane region" description="Helical" evidence="6">
    <location>
        <begin position="187"/>
        <end position="206"/>
    </location>
</feature>
<feature type="transmembrane region" description="Helical" evidence="6">
    <location>
        <begin position="121"/>
        <end position="141"/>
    </location>
</feature>
<feature type="transmembrane region" description="Helical" evidence="6">
    <location>
        <begin position="274"/>
        <end position="295"/>
    </location>
</feature>
<evidence type="ECO:0000256" key="5">
    <source>
        <dbReference type="ARBA" id="ARBA00023136"/>
    </source>
</evidence>
<dbReference type="Proteomes" id="UP000295515">
    <property type="component" value="Unassembled WGS sequence"/>
</dbReference>
<evidence type="ECO:0000313" key="7">
    <source>
        <dbReference type="EMBL" id="TCV97859.1"/>
    </source>
</evidence>
<reference evidence="7 8" key="1">
    <citation type="submission" date="2019-03" db="EMBL/GenBank/DDBJ databases">
        <title>Genomic Encyclopedia of Type Strains, Phase IV (KMG-IV): sequencing the most valuable type-strain genomes for metagenomic binning, comparative biology and taxonomic classification.</title>
        <authorList>
            <person name="Goeker M."/>
        </authorList>
    </citation>
    <scope>NUCLEOTIDE SEQUENCE [LARGE SCALE GENOMIC DNA]</scope>
    <source>
        <strain evidence="7 8">DSM 29487</strain>
    </source>
</reference>
<dbReference type="GeneID" id="98915763"/>
<keyword evidence="8" id="KW-1185">Reference proteome</keyword>
<evidence type="ECO:0000313" key="8">
    <source>
        <dbReference type="Proteomes" id="UP000295515"/>
    </source>
</evidence>
<dbReference type="RefSeq" id="WP_066443857.1">
    <property type="nucleotide sequence ID" value="NZ_CAUWFI010000005.1"/>
</dbReference>
<feature type="transmembrane region" description="Helical" evidence="6">
    <location>
        <begin position="80"/>
        <end position="101"/>
    </location>
</feature>
<gene>
    <name evidence="7" type="ORF">EDD60_11425</name>
</gene>
<comment type="caution">
    <text evidence="7">The sequence shown here is derived from an EMBL/GenBank/DDBJ whole genome shotgun (WGS) entry which is preliminary data.</text>
</comment>
<keyword evidence="2" id="KW-0813">Transport</keyword>
<name>A0A4V2W4Z9_9FIRM</name>
<dbReference type="InterPro" id="IPR001046">
    <property type="entry name" value="NRAMP_fam"/>
</dbReference>
<dbReference type="AlphaFoldDB" id="A0A4V2W4Z9"/>
<evidence type="ECO:0000256" key="3">
    <source>
        <dbReference type="ARBA" id="ARBA00022692"/>
    </source>
</evidence>
<dbReference type="EMBL" id="SMCQ01000014">
    <property type="protein sequence ID" value="TCV97859.1"/>
    <property type="molecule type" value="Genomic_DNA"/>
</dbReference>
<protein>
    <submittedName>
        <fullName evidence="7">NRAMP (Natural resistance-associated macrophage protein)-like metal ion transporter</fullName>
    </submittedName>
</protein>
<evidence type="ECO:0000256" key="4">
    <source>
        <dbReference type="ARBA" id="ARBA00022989"/>
    </source>
</evidence>
<dbReference type="PANTHER" id="PTHR11706:SF33">
    <property type="entry name" value="NATURAL RESISTANCE-ASSOCIATED MACROPHAGE PROTEIN 2"/>
    <property type="match status" value="1"/>
</dbReference>
<feature type="transmembrane region" description="Helical" evidence="6">
    <location>
        <begin position="339"/>
        <end position="363"/>
    </location>
</feature>
<keyword evidence="4 6" id="KW-1133">Transmembrane helix</keyword>
<feature type="transmembrane region" description="Helical" evidence="6">
    <location>
        <begin position="39"/>
        <end position="59"/>
    </location>
</feature>
<dbReference type="NCBIfam" id="NF037982">
    <property type="entry name" value="Nramp_1"/>
    <property type="match status" value="1"/>
</dbReference>
<proteinExistence type="predicted"/>
<dbReference type="PRINTS" id="PR00447">
    <property type="entry name" value="NATRESASSCMP"/>
</dbReference>
<organism evidence="7 8">
    <name type="scientific">Longibaculum muris</name>
    <dbReference type="NCBI Taxonomy" id="1796628"/>
    <lineage>
        <taxon>Bacteria</taxon>
        <taxon>Bacillati</taxon>
        <taxon>Bacillota</taxon>
        <taxon>Erysipelotrichia</taxon>
        <taxon>Erysipelotrichales</taxon>
        <taxon>Coprobacillaceae</taxon>
        <taxon>Longibaculum</taxon>
    </lineage>
</organism>
<dbReference type="GO" id="GO:0015086">
    <property type="term" value="F:cadmium ion transmembrane transporter activity"/>
    <property type="evidence" value="ECO:0007669"/>
    <property type="project" value="TreeGrafter"/>
</dbReference>
<dbReference type="GO" id="GO:0034755">
    <property type="term" value="P:iron ion transmembrane transport"/>
    <property type="evidence" value="ECO:0007669"/>
    <property type="project" value="TreeGrafter"/>
</dbReference>
<dbReference type="Pfam" id="PF01566">
    <property type="entry name" value="Nramp"/>
    <property type="match status" value="1"/>
</dbReference>
<feature type="transmembrane region" description="Helical" evidence="6">
    <location>
        <begin position="316"/>
        <end position="333"/>
    </location>
</feature>
<evidence type="ECO:0000256" key="1">
    <source>
        <dbReference type="ARBA" id="ARBA00004141"/>
    </source>
</evidence>